<organism evidence="6 7">
    <name type="scientific">Candidatus Staskawiczbacteria bacterium RIFCSPHIGHO2_02_FULL_34_10</name>
    <dbReference type="NCBI Taxonomy" id="1802205"/>
    <lineage>
        <taxon>Bacteria</taxon>
        <taxon>Candidatus Staskawicziibacteriota</taxon>
    </lineage>
</organism>
<comment type="catalytic activity">
    <reaction evidence="2 4">
        <text>L-methionyl-[protein] + [thioredoxin]-disulfide + H2O = L-methionyl-(S)-S-oxide-[protein] + [thioredoxin]-dithiol</text>
        <dbReference type="Rhea" id="RHEA:14217"/>
        <dbReference type="Rhea" id="RHEA-COMP:10698"/>
        <dbReference type="Rhea" id="RHEA-COMP:10700"/>
        <dbReference type="Rhea" id="RHEA-COMP:12313"/>
        <dbReference type="Rhea" id="RHEA-COMP:12315"/>
        <dbReference type="ChEBI" id="CHEBI:15377"/>
        <dbReference type="ChEBI" id="CHEBI:16044"/>
        <dbReference type="ChEBI" id="CHEBI:29950"/>
        <dbReference type="ChEBI" id="CHEBI:44120"/>
        <dbReference type="ChEBI" id="CHEBI:50058"/>
        <dbReference type="EC" id="1.8.4.11"/>
    </reaction>
</comment>
<dbReference type="InterPro" id="IPR002569">
    <property type="entry name" value="Met_Sox_Rdtase_MsrA_dom"/>
</dbReference>
<dbReference type="InterPro" id="IPR036509">
    <property type="entry name" value="Met_Sox_Rdtase_MsrA_sf"/>
</dbReference>
<feature type="active site" evidence="4">
    <location>
        <position position="15"/>
    </location>
</feature>
<dbReference type="GO" id="GO:0008113">
    <property type="term" value="F:peptide-methionine (S)-S-oxide reductase activity"/>
    <property type="evidence" value="ECO:0007669"/>
    <property type="project" value="UniProtKB-UniRule"/>
</dbReference>
<sequence length="182" mass="20486">MTKNDLEVIVFGGGCFWCTEAVFKMLKGVVFVESGYAGGNIKNPNYQQVSEGNTGHAEAVKIEYDPDIVSLEDLLTVFFASHDPTTKDRQGSDVGEQYRSIILYSTLEQKEASEKFIKELNSSSKLGASVVTEVKALDTFYPVEDYHKNYYENNKNQMYCQVVINPKLAKVKEKFANLLKNI</sequence>
<dbReference type="Proteomes" id="UP000178380">
    <property type="component" value="Unassembled WGS sequence"/>
</dbReference>
<dbReference type="SUPFAM" id="SSF55068">
    <property type="entry name" value="Peptide methionine sulfoxide reductase"/>
    <property type="match status" value="1"/>
</dbReference>
<name>A0A1G2HWG1_9BACT</name>
<dbReference type="PANTHER" id="PTHR43774">
    <property type="entry name" value="PEPTIDE METHIONINE SULFOXIDE REDUCTASE"/>
    <property type="match status" value="1"/>
</dbReference>
<comment type="similarity">
    <text evidence="4">Belongs to the MsrA Met sulfoxide reductase family.</text>
</comment>
<dbReference type="GO" id="GO:0033744">
    <property type="term" value="F:L-methionine:thioredoxin-disulfide S-oxidoreductase activity"/>
    <property type="evidence" value="ECO:0007669"/>
    <property type="project" value="RHEA"/>
</dbReference>
<dbReference type="STRING" id="1802205.A3C58_00880"/>
<comment type="caution">
    <text evidence="6">The sequence shown here is derived from an EMBL/GenBank/DDBJ whole genome shotgun (WGS) entry which is preliminary data.</text>
</comment>
<evidence type="ECO:0000256" key="4">
    <source>
        <dbReference type="HAMAP-Rule" id="MF_01401"/>
    </source>
</evidence>
<dbReference type="HAMAP" id="MF_01401">
    <property type="entry name" value="MsrA"/>
    <property type="match status" value="1"/>
</dbReference>
<evidence type="ECO:0000256" key="3">
    <source>
        <dbReference type="ARBA" id="ARBA00048782"/>
    </source>
</evidence>
<dbReference type="Gene3D" id="3.30.1060.10">
    <property type="entry name" value="Peptide methionine sulphoxide reductase MsrA"/>
    <property type="match status" value="1"/>
</dbReference>
<accession>A0A1G2HWG1</accession>
<comment type="function">
    <text evidence="4">Has an important function as a repair enzyme for proteins that have been inactivated by oxidation. Catalyzes the reversible oxidation-reduction of methionine sulfoxide in proteins to methionine.</text>
</comment>
<comment type="catalytic activity">
    <reaction evidence="3 4">
        <text>[thioredoxin]-disulfide + L-methionine + H2O = L-methionine (S)-S-oxide + [thioredoxin]-dithiol</text>
        <dbReference type="Rhea" id="RHEA:19993"/>
        <dbReference type="Rhea" id="RHEA-COMP:10698"/>
        <dbReference type="Rhea" id="RHEA-COMP:10700"/>
        <dbReference type="ChEBI" id="CHEBI:15377"/>
        <dbReference type="ChEBI" id="CHEBI:29950"/>
        <dbReference type="ChEBI" id="CHEBI:50058"/>
        <dbReference type="ChEBI" id="CHEBI:57844"/>
        <dbReference type="ChEBI" id="CHEBI:58772"/>
        <dbReference type="EC" id="1.8.4.11"/>
    </reaction>
</comment>
<dbReference type="EMBL" id="MHOR01000025">
    <property type="protein sequence ID" value="OGZ66797.1"/>
    <property type="molecule type" value="Genomic_DNA"/>
</dbReference>
<dbReference type="NCBIfam" id="TIGR00401">
    <property type="entry name" value="msrA"/>
    <property type="match status" value="1"/>
</dbReference>
<dbReference type="EC" id="1.8.4.11" evidence="4"/>
<reference evidence="6 7" key="1">
    <citation type="journal article" date="2016" name="Nat. Commun.">
        <title>Thousands of microbial genomes shed light on interconnected biogeochemical processes in an aquifer system.</title>
        <authorList>
            <person name="Anantharaman K."/>
            <person name="Brown C.T."/>
            <person name="Hug L.A."/>
            <person name="Sharon I."/>
            <person name="Castelle C.J."/>
            <person name="Probst A.J."/>
            <person name="Thomas B.C."/>
            <person name="Singh A."/>
            <person name="Wilkins M.J."/>
            <person name="Karaoz U."/>
            <person name="Brodie E.L."/>
            <person name="Williams K.H."/>
            <person name="Hubbard S.S."/>
            <person name="Banfield J.F."/>
        </authorList>
    </citation>
    <scope>NUCLEOTIDE SEQUENCE [LARGE SCALE GENOMIC DNA]</scope>
</reference>
<proteinExistence type="inferred from homology"/>
<evidence type="ECO:0000256" key="1">
    <source>
        <dbReference type="ARBA" id="ARBA00023002"/>
    </source>
</evidence>
<protein>
    <recommendedName>
        <fullName evidence="4">Peptide methionine sulfoxide reductase MsrA</fullName>
        <shortName evidence="4">Protein-methionine-S-oxide reductase</shortName>
        <ecNumber evidence="4">1.8.4.11</ecNumber>
    </recommendedName>
    <alternativeName>
        <fullName evidence="4">Peptide-methionine (S)-S-oxide reductase</fullName>
        <shortName evidence="4">Peptide Met(O) reductase</shortName>
    </alternativeName>
</protein>
<evidence type="ECO:0000313" key="7">
    <source>
        <dbReference type="Proteomes" id="UP000178380"/>
    </source>
</evidence>
<evidence type="ECO:0000256" key="2">
    <source>
        <dbReference type="ARBA" id="ARBA00047806"/>
    </source>
</evidence>
<dbReference type="AlphaFoldDB" id="A0A1G2HWG1"/>
<evidence type="ECO:0000259" key="5">
    <source>
        <dbReference type="Pfam" id="PF01625"/>
    </source>
</evidence>
<gene>
    <name evidence="4" type="primary">msrA</name>
    <name evidence="6" type="ORF">A3C58_00880</name>
</gene>
<keyword evidence="1 4" id="KW-0560">Oxidoreductase</keyword>
<dbReference type="PANTHER" id="PTHR43774:SF1">
    <property type="entry name" value="PEPTIDE METHIONINE SULFOXIDE REDUCTASE MSRA 2"/>
    <property type="match status" value="1"/>
</dbReference>
<evidence type="ECO:0000313" key="6">
    <source>
        <dbReference type="EMBL" id="OGZ66797.1"/>
    </source>
</evidence>
<dbReference type="Pfam" id="PF01625">
    <property type="entry name" value="PMSR"/>
    <property type="match status" value="1"/>
</dbReference>
<feature type="domain" description="Peptide methionine sulphoxide reductase MsrA" evidence="5">
    <location>
        <begin position="9"/>
        <end position="161"/>
    </location>
</feature>